<dbReference type="UniPathway" id="UPA00545">
    <property type="reaction ID" value="UER00826"/>
</dbReference>
<keyword evidence="5 6" id="KW-0413">Isomerase</keyword>
<comment type="catalytic activity">
    <reaction evidence="1 6">
        <text>5-dehydro-4-deoxy-D-glucuronate = 3-deoxy-D-glycero-2,5-hexodiulosonate</text>
        <dbReference type="Rhea" id="RHEA:23896"/>
        <dbReference type="ChEBI" id="CHEBI:17117"/>
        <dbReference type="ChEBI" id="CHEBI:29071"/>
        <dbReference type="EC" id="5.3.1.17"/>
    </reaction>
</comment>
<evidence type="ECO:0000256" key="4">
    <source>
        <dbReference type="ARBA" id="ARBA00022833"/>
    </source>
</evidence>
<comment type="cofactor">
    <cofactor evidence="6">
        <name>Zn(2+)</name>
        <dbReference type="ChEBI" id="CHEBI:29105"/>
    </cofactor>
    <text evidence="6">Binds 1 zinc ion per subunit.</text>
</comment>
<evidence type="ECO:0000256" key="1">
    <source>
        <dbReference type="ARBA" id="ARBA00000552"/>
    </source>
</evidence>
<name>A0A6I3NAF0_9FIRM</name>
<evidence type="ECO:0000256" key="6">
    <source>
        <dbReference type="HAMAP-Rule" id="MF_00687"/>
    </source>
</evidence>
<accession>A0A6I3NAF0</accession>
<dbReference type="HAMAP" id="MF_00687">
    <property type="entry name" value="KduI"/>
    <property type="match status" value="1"/>
</dbReference>
<proteinExistence type="inferred from homology"/>
<feature type="binding site" evidence="6">
    <location>
        <position position="245"/>
    </location>
    <ligand>
        <name>Zn(2+)</name>
        <dbReference type="ChEBI" id="CHEBI:29105"/>
    </ligand>
</feature>
<dbReference type="GO" id="GO:0008697">
    <property type="term" value="F:4-deoxy-L-threo-5-hexosulose-uronate ketol-isomerase activity"/>
    <property type="evidence" value="ECO:0007669"/>
    <property type="project" value="UniProtKB-UniRule"/>
</dbReference>
<protein>
    <recommendedName>
        <fullName evidence="6">4-deoxy-L-threo-5-hexosulose-uronate ketol-isomerase</fullName>
        <ecNumber evidence="6">5.3.1.17</ecNumber>
    </recommendedName>
    <alternativeName>
        <fullName evidence="6">5-keto-4-deoxyuronate isomerase</fullName>
    </alternativeName>
    <alternativeName>
        <fullName evidence="6">DKI isomerase</fullName>
    </alternativeName>
</protein>
<comment type="similarity">
    <text evidence="2 6">Belongs to the KduI family.</text>
</comment>
<dbReference type="Gene3D" id="2.60.120.10">
    <property type="entry name" value="Jelly Rolls"/>
    <property type="match status" value="1"/>
</dbReference>
<keyword evidence="4 6" id="KW-0862">Zinc</keyword>
<keyword evidence="3 6" id="KW-0479">Metal-binding</keyword>
<dbReference type="InterPro" id="IPR007045">
    <property type="entry name" value="KduI"/>
</dbReference>
<comment type="function">
    <text evidence="6">Catalyzes the isomerization of 5-dehydro-4-deoxy-D-glucuronate to 3-deoxy-D-glycero-2,5-hexodiulosonate.</text>
</comment>
<feature type="binding site" evidence="6">
    <location>
        <position position="198"/>
    </location>
    <ligand>
        <name>Zn(2+)</name>
        <dbReference type="ChEBI" id="CHEBI:29105"/>
    </ligand>
</feature>
<dbReference type="InterPro" id="IPR011051">
    <property type="entry name" value="RmlC_Cupin_sf"/>
</dbReference>
<dbReference type="RefSeq" id="WP_129821430.1">
    <property type="nucleotide sequence ID" value="NZ_RCYV01000008.1"/>
</dbReference>
<dbReference type="InterPro" id="IPR027449">
    <property type="entry name" value="KduI_N"/>
</dbReference>
<evidence type="ECO:0000256" key="3">
    <source>
        <dbReference type="ARBA" id="ARBA00022723"/>
    </source>
</evidence>
<dbReference type="PANTHER" id="PTHR38461:SF1">
    <property type="entry name" value="4-DEOXY-L-THREO-5-HEXOSULOSE-URONATE KETOL-ISOMERASE"/>
    <property type="match status" value="1"/>
</dbReference>
<dbReference type="NCBIfam" id="NF002091">
    <property type="entry name" value="PRK00924.1"/>
    <property type="match status" value="1"/>
</dbReference>
<dbReference type="InterPro" id="IPR014710">
    <property type="entry name" value="RmlC-like_jellyroll"/>
</dbReference>
<dbReference type="GO" id="GO:0008270">
    <property type="term" value="F:zinc ion binding"/>
    <property type="evidence" value="ECO:0007669"/>
    <property type="project" value="UniProtKB-UniRule"/>
</dbReference>
<dbReference type="Gene3D" id="2.60.120.520">
    <property type="entry name" value="pectin degrading enzyme 5-keto 4- deoxyuronate isomerase, domain 1"/>
    <property type="match status" value="1"/>
</dbReference>
<gene>
    <name evidence="6 7" type="primary">kduI</name>
    <name evidence="7" type="ORF">GMA64_10300</name>
</gene>
<dbReference type="AlphaFoldDB" id="A0A6I3NAF0"/>
<dbReference type="GO" id="GO:0045490">
    <property type="term" value="P:pectin catabolic process"/>
    <property type="evidence" value="ECO:0007669"/>
    <property type="project" value="UniProtKB-UniRule"/>
</dbReference>
<sequence>MKLETRYSNHPNDVKHYTTEELREHFLIEKVFVADEVQLTYSHNDRIIAGGIMPVEQHLTLVAGKEMGVDSFFERREGGIINIGGSGRIVIDGEVFELNYQDGLYIGLGVKEITFESINQEQPAKFYFNSAPAHHHYPHTLITLEKANKVHLGSDADSNKRTINQYVHPAVCQSCQLVMGMTILAPNNMWNTMPCHTHERRMEVYFYFDLDENSNVFHFMGQPQETRHLVVRNEQAVISPSWSIHSGVGTSRYTFIWGMCGENITFDDMDHVAMKDLK</sequence>
<dbReference type="PIRSF" id="PIRSF006625">
    <property type="entry name" value="KduI"/>
    <property type="match status" value="1"/>
</dbReference>
<dbReference type="EC" id="5.3.1.17" evidence="6"/>
<reference evidence="7" key="1">
    <citation type="journal article" date="2019" name="Nat. Med.">
        <title>A library of human gut bacterial isolates paired with longitudinal multiomics data enables mechanistic microbiome research.</title>
        <authorList>
            <person name="Poyet M."/>
            <person name="Groussin M."/>
            <person name="Gibbons S.M."/>
            <person name="Avila-Pacheco J."/>
            <person name="Jiang X."/>
            <person name="Kearney S.M."/>
            <person name="Perrotta A.R."/>
            <person name="Berdy B."/>
            <person name="Zhao S."/>
            <person name="Lieberman T.D."/>
            <person name="Swanson P.K."/>
            <person name="Smith M."/>
            <person name="Roesemann S."/>
            <person name="Alexander J.E."/>
            <person name="Rich S.A."/>
            <person name="Livny J."/>
            <person name="Vlamakis H."/>
            <person name="Clish C."/>
            <person name="Bullock K."/>
            <person name="Deik A."/>
            <person name="Scott J."/>
            <person name="Pierce K.A."/>
            <person name="Xavier R.J."/>
            <person name="Alm E.J."/>
        </authorList>
    </citation>
    <scope>NUCLEOTIDE SEQUENCE</scope>
    <source>
        <strain evidence="7">BIOML-A179</strain>
    </source>
</reference>
<dbReference type="Pfam" id="PF04962">
    <property type="entry name" value="KduI"/>
    <property type="match status" value="1"/>
</dbReference>
<organism evidence="7">
    <name type="scientific">Turicibacter sanguinis</name>
    <dbReference type="NCBI Taxonomy" id="154288"/>
    <lineage>
        <taxon>Bacteria</taxon>
        <taxon>Bacillati</taxon>
        <taxon>Bacillota</taxon>
        <taxon>Erysipelotrichia</taxon>
        <taxon>Erysipelotrichales</taxon>
        <taxon>Turicibacteraceae</taxon>
        <taxon>Turicibacter</taxon>
    </lineage>
</organism>
<evidence type="ECO:0000256" key="2">
    <source>
        <dbReference type="ARBA" id="ARBA00008086"/>
    </source>
</evidence>
<dbReference type="GO" id="GO:0042840">
    <property type="term" value="P:D-glucuronate catabolic process"/>
    <property type="evidence" value="ECO:0007669"/>
    <property type="project" value="TreeGrafter"/>
</dbReference>
<evidence type="ECO:0000313" key="7">
    <source>
        <dbReference type="EMBL" id="MTL94919.1"/>
    </source>
</evidence>
<feature type="binding site" evidence="6">
    <location>
        <position position="196"/>
    </location>
    <ligand>
        <name>Zn(2+)</name>
        <dbReference type="ChEBI" id="CHEBI:29105"/>
    </ligand>
</feature>
<dbReference type="EMBL" id="WMQV01000026">
    <property type="protein sequence ID" value="MTL94919.1"/>
    <property type="molecule type" value="Genomic_DNA"/>
</dbReference>
<dbReference type="SUPFAM" id="SSF51182">
    <property type="entry name" value="RmlC-like cupins"/>
    <property type="match status" value="1"/>
</dbReference>
<dbReference type="PANTHER" id="PTHR38461">
    <property type="entry name" value="4-DEOXY-L-THREO-5-HEXOSULOSE-URONATE KETOL-ISOMERASE"/>
    <property type="match status" value="1"/>
</dbReference>
<comment type="caution">
    <text evidence="7">The sequence shown here is derived from an EMBL/GenBank/DDBJ whole genome shotgun (WGS) entry which is preliminary data.</text>
</comment>
<feature type="binding site" evidence="6">
    <location>
        <position position="203"/>
    </location>
    <ligand>
        <name>Zn(2+)</name>
        <dbReference type="ChEBI" id="CHEBI:29105"/>
    </ligand>
</feature>
<dbReference type="InterPro" id="IPR021120">
    <property type="entry name" value="KduI/IolB_isomerase"/>
</dbReference>
<evidence type="ECO:0000256" key="5">
    <source>
        <dbReference type="ARBA" id="ARBA00023235"/>
    </source>
</evidence>
<comment type="pathway">
    <text evidence="6">Glycan metabolism; pectin degradation; 2-dehydro-3-deoxy-D-gluconate from pectin: step 4/5.</text>
</comment>
<dbReference type="GO" id="GO:0019698">
    <property type="term" value="P:D-galacturonate catabolic process"/>
    <property type="evidence" value="ECO:0007669"/>
    <property type="project" value="TreeGrafter"/>
</dbReference>
<dbReference type="CDD" id="cd20491">
    <property type="entry name" value="cupin_KduI_C"/>
    <property type="match status" value="1"/>
</dbReference>
<dbReference type="CDD" id="cd20294">
    <property type="entry name" value="cupin_KduI_N"/>
    <property type="match status" value="1"/>
</dbReference>